<dbReference type="Pfam" id="PF03074">
    <property type="entry name" value="GCS"/>
    <property type="match status" value="1"/>
</dbReference>
<reference evidence="11 12" key="1">
    <citation type="submission" date="2021-06" db="EMBL/GenBank/DDBJ databases">
        <authorList>
            <person name="Kallberg Y."/>
            <person name="Tangrot J."/>
            <person name="Rosling A."/>
        </authorList>
    </citation>
    <scope>NUCLEOTIDE SEQUENCE [LARGE SCALE GENOMIC DNA]</scope>
    <source>
        <strain evidence="11 12">120-4 pot B 10/14</strain>
    </source>
</reference>
<evidence type="ECO:0000256" key="1">
    <source>
        <dbReference type="ARBA" id="ARBA00005006"/>
    </source>
</evidence>
<keyword evidence="12" id="KW-1185">Reference proteome</keyword>
<gene>
    <name evidence="11" type="ORF">GMARGA_LOCUS11264</name>
</gene>
<comment type="similarity">
    <text evidence="2 10">Belongs to the glutamate--cysteine ligase type 3 family.</text>
</comment>
<keyword evidence="6 10" id="KW-0547">Nucleotide-binding</keyword>
<evidence type="ECO:0000256" key="7">
    <source>
        <dbReference type="ARBA" id="ARBA00022840"/>
    </source>
</evidence>
<dbReference type="SUPFAM" id="SSF55931">
    <property type="entry name" value="Glutamine synthetase/guanido kinase"/>
    <property type="match status" value="1"/>
</dbReference>
<evidence type="ECO:0000256" key="2">
    <source>
        <dbReference type="ARBA" id="ARBA00008100"/>
    </source>
</evidence>
<sequence>MGLLSEGKPLSWEQTKKYADHIRNHGINQFLSIYNKTKNREKDCLLWGDEIEYMLIAYDDENKNAKLSLRASDIFNELQKEVEEMLRKGYIIAIPSGTKYNKFINSIVFYSDVVEALWRPERTAYMIEGVPGIPYGNTLESLLLVEQNMKHRRQIASKYLRSNEGIITLSNFPRFGCTGQFLEPHHELFGPKLRSSFLPDELALTAATPIWRGYLSDMDCRWFALVKGTDDRTKKERGLEPLKNDRFVINKPRFDTIAYYISTDKILKTEYNDKNPVYDQNIYKKLIDNEIDELLAHHVSYLFIRDPLFAFEELLHQDNIHSTNWQSVRFKPPPPNSDIGWRVEFRCMDVQISDFENAAFVDKNMNTAYKRDALNTERFWFRKNIFANCDEDEFEKKMTINDIVNGNGNEFPGLICIIFRYLETMNVGIETRYHLEKYLEFVGMRASGKLQTAATWIRNFVRSHPNYNYDSIVSQEINYDLIKMIEGIQKSQVKTPELL</sequence>
<evidence type="ECO:0000256" key="9">
    <source>
        <dbReference type="ARBA" id="ARBA00032122"/>
    </source>
</evidence>
<evidence type="ECO:0000313" key="11">
    <source>
        <dbReference type="EMBL" id="CAG8686079.1"/>
    </source>
</evidence>
<evidence type="ECO:0000256" key="5">
    <source>
        <dbReference type="ARBA" id="ARBA00022684"/>
    </source>
</evidence>
<evidence type="ECO:0000313" key="12">
    <source>
        <dbReference type="Proteomes" id="UP000789901"/>
    </source>
</evidence>
<keyword evidence="5 10" id="KW-0317">Glutathione biosynthesis</keyword>
<protein>
    <recommendedName>
        <fullName evidence="3 10">Glutamate--cysteine ligase</fullName>
        <ecNumber evidence="3 10">6.3.2.2</ecNumber>
    </recommendedName>
    <alternativeName>
        <fullName evidence="9 10">Gamma-ECS</fullName>
    </alternativeName>
    <alternativeName>
        <fullName evidence="8 10">Gamma-glutamylcysteine synthetase</fullName>
    </alternativeName>
</protein>
<dbReference type="InterPro" id="IPR004308">
    <property type="entry name" value="GCS"/>
</dbReference>
<dbReference type="InterPro" id="IPR014746">
    <property type="entry name" value="Gln_synth/guanido_kin_cat_dom"/>
</dbReference>
<proteinExistence type="inferred from homology"/>
<evidence type="ECO:0000256" key="3">
    <source>
        <dbReference type="ARBA" id="ARBA00012220"/>
    </source>
</evidence>
<dbReference type="PANTHER" id="PTHR11164">
    <property type="entry name" value="GLUTAMATE CYSTEINE LIGASE"/>
    <property type="match status" value="1"/>
</dbReference>
<evidence type="ECO:0000256" key="6">
    <source>
        <dbReference type="ARBA" id="ARBA00022741"/>
    </source>
</evidence>
<dbReference type="Gene3D" id="1.10.8.960">
    <property type="match status" value="1"/>
</dbReference>
<comment type="pathway">
    <text evidence="1 10">Sulfur metabolism; glutathione biosynthesis; glutathione from L-cysteine and L-glutamate: step 1/2.</text>
</comment>
<accession>A0ABN7UVR2</accession>
<evidence type="ECO:0000256" key="8">
    <source>
        <dbReference type="ARBA" id="ARBA00030585"/>
    </source>
</evidence>
<organism evidence="11 12">
    <name type="scientific">Gigaspora margarita</name>
    <dbReference type="NCBI Taxonomy" id="4874"/>
    <lineage>
        <taxon>Eukaryota</taxon>
        <taxon>Fungi</taxon>
        <taxon>Fungi incertae sedis</taxon>
        <taxon>Mucoromycota</taxon>
        <taxon>Glomeromycotina</taxon>
        <taxon>Glomeromycetes</taxon>
        <taxon>Diversisporales</taxon>
        <taxon>Gigasporaceae</taxon>
        <taxon>Gigaspora</taxon>
    </lineage>
</organism>
<dbReference type="EC" id="6.3.2.2" evidence="3 10"/>
<dbReference type="EMBL" id="CAJVQB010006543">
    <property type="protein sequence ID" value="CAG8686079.1"/>
    <property type="molecule type" value="Genomic_DNA"/>
</dbReference>
<evidence type="ECO:0000256" key="4">
    <source>
        <dbReference type="ARBA" id="ARBA00022598"/>
    </source>
</evidence>
<name>A0ABN7UVR2_GIGMA</name>
<evidence type="ECO:0000256" key="10">
    <source>
        <dbReference type="RuleBase" id="RU367135"/>
    </source>
</evidence>
<dbReference type="Gene3D" id="3.30.590.50">
    <property type="match status" value="3"/>
</dbReference>
<keyword evidence="4 10" id="KW-0436">Ligase</keyword>
<dbReference type="Proteomes" id="UP000789901">
    <property type="component" value="Unassembled WGS sequence"/>
</dbReference>
<feature type="non-terminal residue" evidence="11">
    <location>
        <position position="499"/>
    </location>
</feature>
<dbReference type="PANTHER" id="PTHR11164:SF0">
    <property type="entry name" value="GLUTAMATE--CYSTEINE LIGASE CATALYTIC SUBUNIT"/>
    <property type="match status" value="1"/>
</dbReference>
<keyword evidence="7 10" id="KW-0067">ATP-binding</keyword>
<comment type="caution">
    <text evidence="11">The sequence shown here is derived from an EMBL/GenBank/DDBJ whole genome shotgun (WGS) entry which is preliminary data.</text>
</comment>
<comment type="catalytic activity">
    <reaction evidence="10">
        <text>L-cysteine + L-glutamate + ATP = gamma-L-glutamyl-L-cysteine + ADP + phosphate + H(+)</text>
        <dbReference type="Rhea" id="RHEA:13285"/>
        <dbReference type="ChEBI" id="CHEBI:15378"/>
        <dbReference type="ChEBI" id="CHEBI:29985"/>
        <dbReference type="ChEBI" id="CHEBI:30616"/>
        <dbReference type="ChEBI" id="CHEBI:35235"/>
        <dbReference type="ChEBI" id="CHEBI:43474"/>
        <dbReference type="ChEBI" id="CHEBI:58173"/>
        <dbReference type="ChEBI" id="CHEBI:456216"/>
        <dbReference type="EC" id="6.3.2.2"/>
    </reaction>
</comment>